<sequence length="100" mass="11556">MDKYPEMKTYNLAIDNTLIHSSATIRKFLEKELAITRIGKACDILYLRGYMGFISFSEMFWHCIILHADKIVHIIPSLSLSENLLLRVFLDLSLYDTSSP</sequence>
<evidence type="ECO:0000313" key="1">
    <source>
        <dbReference type="EMBL" id="OAD70106.1"/>
    </source>
</evidence>
<dbReference type="AlphaFoldDB" id="A0A162PLQ5"/>
<name>A0A162PLQ5_PHYB8</name>
<dbReference type="GeneID" id="29003405"/>
<keyword evidence="2" id="KW-1185">Reference proteome</keyword>
<dbReference type="EMBL" id="KV440989">
    <property type="protein sequence ID" value="OAD70106.1"/>
    <property type="molecule type" value="Genomic_DNA"/>
</dbReference>
<dbReference type="VEuPathDB" id="FungiDB:PHYBLDRAFT_71543"/>
<protein>
    <recommendedName>
        <fullName evidence="3">Tc1-like transposase DDE domain-containing protein</fullName>
    </recommendedName>
</protein>
<accession>A0A162PLQ5</accession>
<dbReference type="RefSeq" id="XP_018288146.1">
    <property type="nucleotide sequence ID" value="XM_018442499.1"/>
</dbReference>
<evidence type="ECO:0000313" key="2">
    <source>
        <dbReference type="Proteomes" id="UP000077315"/>
    </source>
</evidence>
<proteinExistence type="predicted"/>
<reference evidence="2" key="1">
    <citation type="submission" date="2015-06" db="EMBL/GenBank/DDBJ databases">
        <title>Expansion of signal transduction pathways in fungi by whole-genome duplication.</title>
        <authorList>
            <consortium name="DOE Joint Genome Institute"/>
            <person name="Corrochano L.M."/>
            <person name="Kuo A."/>
            <person name="Marcet-Houben M."/>
            <person name="Polaino S."/>
            <person name="Salamov A."/>
            <person name="Villalobos J.M."/>
            <person name="Alvarez M.I."/>
            <person name="Avalos J."/>
            <person name="Benito E.P."/>
            <person name="Benoit I."/>
            <person name="Burger G."/>
            <person name="Camino L.P."/>
            <person name="Canovas D."/>
            <person name="Cerda-Olmedo E."/>
            <person name="Cheng J.-F."/>
            <person name="Dominguez A."/>
            <person name="Elias M."/>
            <person name="Eslava A.P."/>
            <person name="Glaser F."/>
            <person name="Grimwood J."/>
            <person name="Gutierrez G."/>
            <person name="Heitman J."/>
            <person name="Henrissat B."/>
            <person name="Iturriaga E.A."/>
            <person name="Lang B.F."/>
            <person name="Lavin J.L."/>
            <person name="Lee S."/>
            <person name="Li W."/>
            <person name="Lindquist E."/>
            <person name="Lopez-Garcia S."/>
            <person name="Luque E.M."/>
            <person name="Marcos A.T."/>
            <person name="Martin J."/>
            <person name="McCluskey K."/>
            <person name="Medina H.R."/>
            <person name="Miralles-Duran A."/>
            <person name="Miyazaki A."/>
            <person name="Munoz-Torres E."/>
            <person name="Oguiza J.A."/>
            <person name="Ohm R."/>
            <person name="Olmedo M."/>
            <person name="Orejas M."/>
            <person name="Ortiz-Castellanos L."/>
            <person name="Pisabarro A.G."/>
            <person name="Rodriguez-Romero J."/>
            <person name="Ruiz-Herrera J."/>
            <person name="Ruiz-Vazquez R."/>
            <person name="Sanz C."/>
            <person name="Schackwitz W."/>
            <person name="Schmutz J."/>
            <person name="Shahriari M."/>
            <person name="Shelest E."/>
            <person name="Silva-Franco F."/>
            <person name="Soanes D."/>
            <person name="Syed K."/>
            <person name="Tagua V.G."/>
            <person name="Talbot N.J."/>
            <person name="Thon M."/>
            <person name="De vries R.P."/>
            <person name="Wiebenga A."/>
            <person name="Yadav J.S."/>
            <person name="Braun E.L."/>
            <person name="Baker S."/>
            <person name="Garre V."/>
            <person name="Horwitz B."/>
            <person name="Torres-Martinez S."/>
            <person name="Idnurm A."/>
            <person name="Herrera-Estrella A."/>
            <person name="Gabaldon T."/>
            <person name="Grigoriev I.V."/>
        </authorList>
    </citation>
    <scope>NUCLEOTIDE SEQUENCE [LARGE SCALE GENOMIC DNA]</scope>
    <source>
        <strain evidence="2">NRRL 1555(-)</strain>
    </source>
</reference>
<dbReference type="InParanoid" id="A0A162PLQ5"/>
<gene>
    <name evidence="1" type="ORF">PHYBLDRAFT_71543</name>
</gene>
<organism evidence="1 2">
    <name type="scientific">Phycomyces blakesleeanus (strain ATCC 8743b / DSM 1359 / FGSC 10004 / NBRC 33097 / NRRL 1555)</name>
    <dbReference type="NCBI Taxonomy" id="763407"/>
    <lineage>
        <taxon>Eukaryota</taxon>
        <taxon>Fungi</taxon>
        <taxon>Fungi incertae sedis</taxon>
        <taxon>Mucoromycota</taxon>
        <taxon>Mucoromycotina</taxon>
        <taxon>Mucoromycetes</taxon>
        <taxon>Mucorales</taxon>
        <taxon>Phycomycetaceae</taxon>
        <taxon>Phycomyces</taxon>
    </lineage>
</organism>
<evidence type="ECO:0008006" key="3">
    <source>
        <dbReference type="Google" id="ProtNLM"/>
    </source>
</evidence>
<dbReference type="Proteomes" id="UP000077315">
    <property type="component" value="Unassembled WGS sequence"/>
</dbReference>